<evidence type="ECO:0000256" key="3">
    <source>
        <dbReference type="ARBA" id="ARBA00022763"/>
    </source>
</evidence>
<evidence type="ECO:0000256" key="1">
    <source>
        <dbReference type="ARBA" id="ARBA00007452"/>
    </source>
</evidence>
<dbReference type="InterPro" id="IPR037278">
    <property type="entry name" value="ARFGAP/RecO"/>
</dbReference>
<dbReference type="HAMAP" id="MF_00201">
    <property type="entry name" value="RecO"/>
    <property type="match status" value="1"/>
</dbReference>
<gene>
    <name evidence="7 9" type="primary">recO</name>
    <name evidence="9" type="ORF">NAG76_21230</name>
</gene>
<dbReference type="AlphaFoldDB" id="A0A9J6ZEI8"/>
<comment type="function">
    <text evidence="7">Involved in DNA repair and RecF pathway recombination.</text>
</comment>
<evidence type="ECO:0000313" key="9">
    <source>
        <dbReference type="EMBL" id="URN94312.1"/>
    </source>
</evidence>
<evidence type="ECO:0000313" key="10">
    <source>
        <dbReference type="Proteomes" id="UP001056756"/>
    </source>
</evidence>
<sequence length="247" mass="27339">MLYRVEGIVLRTMDYGETHKIITLITNNSGKVGVLVRGAKKVRSKHASLAQPFTYGEFSFVRNTGLGTLQTAEIISSNHSLRSDLDLSAHASYIAELTDRGILEDEVNVQHFEQLKACFAALSDGKDFEVVTQLYELKVLQMTGYSPVVEECIHCGNHVGPFKMSFYSGGIVCSRCSSNDASLVLISDSALKLLRFFKGMDMRRIGNITVSAETKKELTILIRGLIDAQLGLKLKTRQFLDNLGKLV</sequence>
<dbReference type="PANTHER" id="PTHR33991:SF1">
    <property type="entry name" value="DNA REPAIR PROTEIN RECO"/>
    <property type="match status" value="1"/>
</dbReference>
<dbReference type="GO" id="GO:0006310">
    <property type="term" value="P:DNA recombination"/>
    <property type="evidence" value="ECO:0007669"/>
    <property type="project" value="UniProtKB-UniRule"/>
</dbReference>
<dbReference type="Gene3D" id="2.40.50.140">
    <property type="entry name" value="Nucleic acid-binding proteins"/>
    <property type="match status" value="1"/>
</dbReference>
<evidence type="ECO:0000256" key="5">
    <source>
        <dbReference type="ARBA" id="ARBA00023204"/>
    </source>
</evidence>
<evidence type="ECO:0000256" key="7">
    <source>
        <dbReference type="HAMAP-Rule" id="MF_00201"/>
    </source>
</evidence>
<dbReference type="NCBIfam" id="TIGR00613">
    <property type="entry name" value="reco"/>
    <property type="match status" value="1"/>
</dbReference>
<dbReference type="KEGG" id="plig:NAG76_21230"/>
<proteinExistence type="inferred from homology"/>
<comment type="similarity">
    <text evidence="1 7">Belongs to the RecO family.</text>
</comment>
<keyword evidence="4 7" id="KW-0233">DNA recombination</keyword>
<feature type="domain" description="DNA replication/recombination mediator RecO N-terminal" evidence="8">
    <location>
        <begin position="1"/>
        <end position="77"/>
    </location>
</feature>
<protein>
    <recommendedName>
        <fullName evidence="2 7">DNA repair protein RecO</fullName>
    </recommendedName>
    <alternativeName>
        <fullName evidence="6 7">Recombination protein O</fullName>
    </alternativeName>
</protein>
<evidence type="ECO:0000259" key="8">
    <source>
        <dbReference type="Pfam" id="PF11967"/>
    </source>
</evidence>
<dbReference type="EMBL" id="CP097899">
    <property type="protein sequence ID" value="URN94312.1"/>
    <property type="molecule type" value="Genomic_DNA"/>
</dbReference>
<accession>A0A9J6ZEI8</accession>
<dbReference type="PANTHER" id="PTHR33991">
    <property type="entry name" value="DNA REPAIR PROTEIN RECO"/>
    <property type="match status" value="1"/>
</dbReference>
<reference evidence="9" key="1">
    <citation type="submission" date="2022-05" db="EMBL/GenBank/DDBJ databases">
        <title>Novel bacterial taxa in a minimal lignocellulolytic consortium and its capacity to transform plastics disclosed by genome-resolved metagenomics.</title>
        <authorList>
            <person name="Rodriguez C.A.D."/>
            <person name="Diaz-Garcia L."/>
            <person name="Herrera K."/>
            <person name="Tarazona N.A."/>
            <person name="Sproer C."/>
            <person name="Overmann J."/>
            <person name="Jimenez D.J."/>
        </authorList>
    </citation>
    <scope>NUCLEOTIDE SEQUENCE</scope>
    <source>
        <strain evidence="9">MAG5</strain>
    </source>
</reference>
<dbReference type="InterPro" id="IPR022572">
    <property type="entry name" value="DNA_rep/recomb_RecO_N"/>
</dbReference>
<keyword evidence="5 7" id="KW-0234">DNA repair</keyword>
<evidence type="ECO:0000256" key="4">
    <source>
        <dbReference type="ARBA" id="ARBA00023172"/>
    </source>
</evidence>
<dbReference type="Gene3D" id="1.20.1440.120">
    <property type="entry name" value="Recombination protein O, C-terminal domain"/>
    <property type="match status" value="1"/>
</dbReference>
<evidence type="ECO:0000256" key="6">
    <source>
        <dbReference type="ARBA" id="ARBA00033409"/>
    </source>
</evidence>
<dbReference type="GO" id="GO:0006302">
    <property type="term" value="P:double-strand break repair"/>
    <property type="evidence" value="ECO:0007669"/>
    <property type="project" value="TreeGrafter"/>
</dbReference>
<dbReference type="InterPro" id="IPR003717">
    <property type="entry name" value="RecO"/>
</dbReference>
<organism evidence="9 10">
    <name type="scientific">Candidatus Pristimantibacillus lignocellulolyticus</name>
    <dbReference type="NCBI Taxonomy" id="2994561"/>
    <lineage>
        <taxon>Bacteria</taxon>
        <taxon>Bacillati</taxon>
        <taxon>Bacillota</taxon>
        <taxon>Bacilli</taxon>
        <taxon>Bacillales</taxon>
        <taxon>Paenibacillaceae</taxon>
        <taxon>Candidatus Pristimantibacillus</taxon>
    </lineage>
</organism>
<name>A0A9J6ZEI8_9BACL</name>
<dbReference type="Pfam" id="PF02565">
    <property type="entry name" value="RecO_C"/>
    <property type="match status" value="1"/>
</dbReference>
<evidence type="ECO:0000256" key="2">
    <source>
        <dbReference type="ARBA" id="ARBA00021310"/>
    </source>
</evidence>
<dbReference type="SUPFAM" id="SSF50249">
    <property type="entry name" value="Nucleic acid-binding proteins"/>
    <property type="match status" value="1"/>
</dbReference>
<dbReference type="InterPro" id="IPR042242">
    <property type="entry name" value="RecO_C"/>
</dbReference>
<dbReference type="GO" id="GO:0043590">
    <property type="term" value="C:bacterial nucleoid"/>
    <property type="evidence" value="ECO:0007669"/>
    <property type="project" value="TreeGrafter"/>
</dbReference>
<dbReference type="Proteomes" id="UP001056756">
    <property type="component" value="Chromosome"/>
</dbReference>
<dbReference type="SUPFAM" id="SSF57863">
    <property type="entry name" value="ArfGap/RecO-like zinc finger"/>
    <property type="match status" value="1"/>
</dbReference>
<dbReference type="Pfam" id="PF11967">
    <property type="entry name" value="RecO_N"/>
    <property type="match status" value="1"/>
</dbReference>
<dbReference type="InterPro" id="IPR012340">
    <property type="entry name" value="NA-bd_OB-fold"/>
</dbReference>
<keyword evidence="3 7" id="KW-0227">DNA damage</keyword>